<feature type="signal peptide" evidence="7">
    <location>
        <begin position="1"/>
        <end position="19"/>
    </location>
</feature>
<dbReference type="OrthoDB" id="44756at2759"/>
<keyword evidence="7" id="KW-0732">Signal</keyword>
<dbReference type="GO" id="GO:0034975">
    <property type="term" value="P:protein folding in endoplasmic reticulum"/>
    <property type="evidence" value="ECO:0007669"/>
    <property type="project" value="TreeGrafter"/>
</dbReference>
<gene>
    <name evidence="8" type="ORF">LAMI_0C04896G</name>
</gene>
<dbReference type="Pfam" id="PF10270">
    <property type="entry name" value="MMgT"/>
    <property type="match status" value="1"/>
</dbReference>
<dbReference type="InterPro" id="IPR018937">
    <property type="entry name" value="MMgT"/>
</dbReference>
<dbReference type="AlphaFoldDB" id="A0A1G4J2B4"/>
<keyword evidence="5" id="KW-0472">Membrane</keyword>
<evidence type="ECO:0000256" key="4">
    <source>
        <dbReference type="ARBA" id="ARBA00022989"/>
    </source>
</evidence>
<dbReference type="EMBL" id="LT598466">
    <property type="protein sequence ID" value="SCU83830.1"/>
    <property type="molecule type" value="Genomic_DNA"/>
</dbReference>
<evidence type="ECO:0000256" key="2">
    <source>
        <dbReference type="ARBA" id="ARBA00006109"/>
    </source>
</evidence>
<accession>A0A1G4J2B4</accession>
<evidence type="ECO:0000256" key="5">
    <source>
        <dbReference type="ARBA" id="ARBA00023136"/>
    </source>
</evidence>
<sequence length="168" mass="19057">MSILSKFLLVVAICQLVHSGFSSHEFHVLKKQLALRNSDVDQLTLPRDIQLEVLSGLVIFTLSVFLSNDKLSFLLLPGKGKLIKQNAYLQEISMNRATISNNLAGSDPYGDVTYMPNFVDVHARREQVRSWVIEHDEKHLQSEPKADPETKQDARTKSMPMHTQKSKK</sequence>
<feature type="region of interest" description="Disordered" evidence="6">
    <location>
        <begin position="136"/>
        <end position="168"/>
    </location>
</feature>
<organism evidence="8 9">
    <name type="scientific">Lachancea mirantina</name>
    <dbReference type="NCBI Taxonomy" id="1230905"/>
    <lineage>
        <taxon>Eukaryota</taxon>
        <taxon>Fungi</taxon>
        <taxon>Dikarya</taxon>
        <taxon>Ascomycota</taxon>
        <taxon>Saccharomycotina</taxon>
        <taxon>Saccharomycetes</taxon>
        <taxon>Saccharomycetales</taxon>
        <taxon>Saccharomycetaceae</taxon>
        <taxon>Lachancea</taxon>
    </lineage>
</organism>
<evidence type="ECO:0000256" key="6">
    <source>
        <dbReference type="SAM" id="MobiDB-lite"/>
    </source>
</evidence>
<comment type="subcellular location">
    <subcellularLocation>
        <location evidence="1">Endomembrane system</location>
        <topology evidence="1">Multi-pass membrane protein</topology>
    </subcellularLocation>
</comment>
<dbReference type="InterPro" id="IPR053279">
    <property type="entry name" value="EMC_subunit"/>
</dbReference>
<dbReference type="PANTHER" id="PTHR28144:SF1">
    <property type="entry name" value="ER MEMBRANE PROTEIN COMPLEX SUBUNIT 5"/>
    <property type="match status" value="1"/>
</dbReference>
<dbReference type="Proteomes" id="UP000191024">
    <property type="component" value="Chromosome C"/>
</dbReference>
<evidence type="ECO:0000313" key="8">
    <source>
        <dbReference type="EMBL" id="SCU83830.1"/>
    </source>
</evidence>
<protein>
    <submittedName>
        <fullName evidence="8">LAMI_0C04896g1_1</fullName>
    </submittedName>
</protein>
<keyword evidence="9" id="KW-1185">Reference proteome</keyword>
<keyword evidence="3" id="KW-0812">Transmembrane</keyword>
<feature type="chain" id="PRO_5009235830" evidence="7">
    <location>
        <begin position="20"/>
        <end position="168"/>
    </location>
</feature>
<reference evidence="9" key="1">
    <citation type="submission" date="2016-03" db="EMBL/GenBank/DDBJ databases">
        <authorList>
            <person name="Devillers H."/>
        </authorList>
    </citation>
    <scope>NUCLEOTIDE SEQUENCE [LARGE SCALE GENOMIC DNA]</scope>
</reference>
<evidence type="ECO:0000256" key="7">
    <source>
        <dbReference type="SAM" id="SignalP"/>
    </source>
</evidence>
<comment type="similarity">
    <text evidence="2">Belongs to the membrane magnesium transporter (TC 1.A.67) family.</text>
</comment>
<evidence type="ECO:0000256" key="1">
    <source>
        <dbReference type="ARBA" id="ARBA00004127"/>
    </source>
</evidence>
<evidence type="ECO:0000256" key="3">
    <source>
        <dbReference type="ARBA" id="ARBA00022692"/>
    </source>
</evidence>
<name>A0A1G4J2B4_9SACH</name>
<dbReference type="STRING" id="1230905.A0A1G4J2B4"/>
<dbReference type="GO" id="GO:0072546">
    <property type="term" value="C:EMC complex"/>
    <property type="evidence" value="ECO:0007669"/>
    <property type="project" value="TreeGrafter"/>
</dbReference>
<keyword evidence="4" id="KW-1133">Transmembrane helix</keyword>
<dbReference type="PANTHER" id="PTHR28144">
    <property type="entry name" value="ER MEMBRANE PROTEIN COMPLEX SUBUNIT 5"/>
    <property type="match status" value="1"/>
</dbReference>
<evidence type="ECO:0000313" key="9">
    <source>
        <dbReference type="Proteomes" id="UP000191024"/>
    </source>
</evidence>
<feature type="compositionally biased region" description="Basic and acidic residues" evidence="6">
    <location>
        <begin position="136"/>
        <end position="156"/>
    </location>
</feature>
<proteinExistence type="inferred from homology"/>